<sequence length="74" mass="8559">MEIHQRMFRKYLCFLTKGTASEEQLCPIRGGRLLYLYGVALKVLVKEVFLPLCAELQPFASVDRDDLPLERVVM</sequence>
<organism evidence="1 4">
    <name type="scientific">Plasmodium ovale wallikeri</name>
    <dbReference type="NCBI Taxonomy" id="864142"/>
    <lineage>
        <taxon>Eukaryota</taxon>
        <taxon>Sar</taxon>
        <taxon>Alveolata</taxon>
        <taxon>Apicomplexa</taxon>
        <taxon>Aconoidasida</taxon>
        <taxon>Haemosporida</taxon>
        <taxon>Plasmodiidae</taxon>
        <taxon>Plasmodium</taxon>
        <taxon>Plasmodium (Plasmodium)</taxon>
    </lineage>
</organism>
<reference evidence="1" key="2">
    <citation type="submission" date="2016-05" db="EMBL/GenBank/DDBJ databases">
        <authorList>
            <person name="Lavstsen T."/>
            <person name="Jespersen J.S."/>
        </authorList>
    </citation>
    <scope>NUCLEOTIDE SEQUENCE [LARGE SCALE GENOMIC DNA]</scope>
</reference>
<dbReference type="EMBL" id="FLRD01000093">
    <property type="protein sequence ID" value="SBT36312.1"/>
    <property type="molecule type" value="Genomic_DNA"/>
</dbReference>
<evidence type="ECO:0000313" key="4">
    <source>
        <dbReference type="Proteomes" id="UP000078555"/>
    </source>
</evidence>
<evidence type="ECO:0000313" key="1">
    <source>
        <dbReference type="EMBL" id="SBT36312.1"/>
    </source>
</evidence>
<proteinExistence type="predicted"/>
<accession>A0A1A8YXQ5</accession>
<evidence type="ECO:0000313" key="2">
    <source>
        <dbReference type="EMBL" id="SBT36723.1"/>
    </source>
</evidence>
<protein>
    <submittedName>
        <fullName evidence="1">Uncharacterized protein</fullName>
    </submittedName>
</protein>
<gene>
    <name evidence="1" type="ORF">POVWA1_031830</name>
    <name evidence="2" type="ORF">POVWA2_031550</name>
</gene>
<keyword evidence="4" id="KW-1185">Reference proteome</keyword>
<evidence type="ECO:0000313" key="3">
    <source>
        <dbReference type="Proteomes" id="UP000078550"/>
    </source>
</evidence>
<dbReference type="EMBL" id="FLRE01000124">
    <property type="protein sequence ID" value="SBT36723.1"/>
    <property type="molecule type" value="Genomic_DNA"/>
</dbReference>
<reference evidence="3 4" key="1">
    <citation type="submission" date="2016-05" db="EMBL/GenBank/DDBJ databases">
        <authorList>
            <person name="Naeem Raeece"/>
        </authorList>
    </citation>
    <scope>NUCLEOTIDE SEQUENCE [LARGE SCALE GENOMIC DNA]</scope>
</reference>
<dbReference type="AlphaFoldDB" id="A0A1A8YXQ5"/>
<dbReference type="Proteomes" id="UP000078555">
    <property type="component" value="Unassembled WGS sequence"/>
</dbReference>
<dbReference type="Proteomes" id="UP000078550">
    <property type="component" value="Unassembled WGS sequence"/>
</dbReference>
<name>A0A1A8YXQ5_PLAOA</name>